<evidence type="ECO:0000313" key="2">
    <source>
        <dbReference type="Proteomes" id="UP000184600"/>
    </source>
</evidence>
<protein>
    <submittedName>
        <fullName evidence="1">Uncharacterized protein</fullName>
    </submittedName>
</protein>
<organism evidence="1 2">
    <name type="scientific">Vibrio quintilis</name>
    <dbReference type="NCBI Taxonomy" id="1117707"/>
    <lineage>
        <taxon>Bacteria</taxon>
        <taxon>Pseudomonadati</taxon>
        <taxon>Pseudomonadota</taxon>
        <taxon>Gammaproteobacteria</taxon>
        <taxon>Vibrionales</taxon>
        <taxon>Vibrionaceae</taxon>
        <taxon>Vibrio</taxon>
    </lineage>
</organism>
<dbReference type="EMBL" id="FRFG01000005">
    <property type="protein sequence ID" value="SHO54647.1"/>
    <property type="molecule type" value="Genomic_DNA"/>
</dbReference>
<dbReference type="OrthoDB" id="7058678at2"/>
<dbReference type="STRING" id="1117707.VQ7734_00361"/>
<reference evidence="2" key="1">
    <citation type="submission" date="2016-12" db="EMBL/GenBank/DDBJ databases">
        <authorList>
            <person name="Rodrigo-Torres L."/>
            <person name="Arahal R.D."/>
            <person name="Lucena T."/>
        </authorList>
    </citation>
    <scope>NUCLEOTIDE SEQUENCE [LARGE SCALE GENOMIC DNA]</scope>
</reference>
<keyword evidence="2" id="KW-1185">Reference proteome</keyword>
<dbReference type="AlphaFoldDB" id="A0A1M7YPV2"/>
<accession>A0A1M7YPV2</accession>
<proteinExistence type="predicted"/>
<dbReference type="Proteomes" id="UP000184600">
    <property type="component" value="Unassembled WGS sequence"/>
</dbReference>
<evidence type="ECO:0000313" key="1">
    <source>
        <dbReference type="EMBL" id="SHO54647.1"/>
    </source>
</evidence>
<name>A0A1M7YPV2_9VIBR</name>
<sequence>MNEAMIVEYLTDSDGSTRDITFTPATLVCVEEFLKQFLDAFYDGELLDQDGELVELSSRDVMSYVKEREAGCIHGQLKSSDSFVSQVHLFLDWPEDEEIAIEISYFPSDLTDGFTTSLFFDTLNQWWNVLQANEVFVRYENVSWELYNPDGPGVFYHATKA</sequence>
<dbReference type="RefSeq" id="WP_143169189.1">
    <property type="nucleotide sequence ID" value="NZ_AP024898.1"/>
</dbReference>
<gene>
    <name evidence="1" type="ORF">VQ7734_00361</name>
</gene>